<evidence type="ECO:0000313" key="2">
    <source>
        <dbReference type="Proteomes" id="UP001164929"/>
    </source>
</evidence>
<reference evidence="1" key="1">
    <citation type="journal article" date="2023" name="Mol. Ecol. Resour.">
        <title>Chromosome-level genome assembly of a triploid poplar Populus alba 'Berolinensis'.</title>
        <authorList>
            <person name="Chen S."/>
            <person name="Yu Y."/>
            <person name="Wang X."/>
            <person name="Wang S."/>
            <person name="Zhang T."/>
            <person name="Zhou Y."/>
            <person name="He R."/>
            <person name="Meng N."/>
            <person name="Wang Y."/>
            <person name="Liu W."/>
            <person name="Liu Z."/>
            <person name="Liu J."/>
            <person name="Guo Q."/>
            <person name="Huang H."/>
            <person name="Sederoff R.R."/>
            <person name="Wang G."/>
            <person name="Qu G."/>
            <person name="Chen S."/>
        </authorList>
    </citation>
    <scope>NUCLEOTIDE SEQUENCE</scope>
    <source>
        <strain evidence="1">SC-2020</strain>
    </source>
</reference>
<dbReference type="EMBL" id="JAQIZT010000007">
    <property type="protein sequence ID" value="KAJ6990016.1"/>
    <property type="molecule type" value="Genomic_DNA"/>
</dbReference>
<keyword evidence="2" id="KW-1185">Reference proteome</keyword>
<gene>
    <name evidence="1" type="ORF">NC653_018513</name>
</gene>
<protein>
    <submittedName>
        <fullName evidence="1">Uncharacterized protein</fullName>
    </submittedName>
</protein>
<evidence type="ECO:0000313" key="1">
    <source>
        <dbReference type="EMBL" id="KAJ6990016.1"/>
    </source>
</evidence>
<organism evidence="1 2">
    <name type="scientific">Populus alba x Populus x berolinensis</name>
    <dbReference type="NCBI Taxonomy" id="444605"/>
    <lineage>
        <taxon>Eukaryota</taxon>
        <taxon>Viridiplantae</taxon>
        <taxon>Streptophyta</taxon>
        <taxon>Embryophyta</taxon>
        <taxon>Tracheophyta</taxon>
        <taxon>Spermatophyta</taxon>
        <taxon>Magnoliopsida</taxon>
        <taxon>eudicotyledons</taxon>
        <taxon>Gunneridae</taxon>
        <taxon>Pentapetalae</taxon>
        <taxon>rosids</taxon>
        <taxon>fabids</taxon>
        <taxon>Malpighiales</taxon>
        <taxon>Salicaceae</taxon>
        <taxon>Saliceae</taxon>
        <taxon>Populus</taxon>
    </lineage>
</organism>
<comment type="caution">
    <text evidence="1">The sequence shown here is derived from an EMBL/GenBank/DDBJ whole genome shotgun (WGS) entry which is preliminary data.</text>
</comment>
<accession>A0AAD6VVM2</accession>
<name>A0AAD6VVM2_9ROSI</name>
<dbReference type="Proteomes" id="UP001164929">
    <property type="component" value="Chromosome 7"/>
</dbReference>
<dbReference type="AlphaFoldDB" id="A0AAD6VVM2"/>
<proteinExistence type="predicted"/>
<sequence length="80" mass="9065">MIGTAQMKMLINNGDDYQLMVIIIRQLVESMCLSHEQKLMCMDGMVSLLVYSSADDCYSDLHPRNSATACRSDINVIFRD</sequence>